<reference evidence="1" key="2">
    <citation type="journal article" date="2015" name="Data Brief">
        <title>Shoot transcriptome of the giant reed, Arundo donax.</title>
        <authorList>
            <person name="Barrero R.A."/>
            <person name="Guerrero F.D."/>
            <person name="Moolhuijzen P."/>
            <person name="Goolsby J.A."/>
            <person name="Tidwell J."/>
            <person name="Bellgard S.E."/>
            <person name="Bellgard M.I."/>
        </authorList>
    </citation>
    <scope>NUCLEOTIDE SEQUENCE</scope>
    <source>
        <tissue evidence="1">Shoot tissue taken approximately 20 cm above the soil surface</tissue>
    </source>
</reference>
<dbReference type="EMBL" id="GBRH01236600">
    <property type="protein sequence ID" value="JAD61295.1"/>
    <property type="molecule type" value="Transcribed_RNA"/>
</dbReference>
<organism evidence="1">
    <name type="scientific">Arundo donax</name>
    <name type="common">Giant reed</name>
    <name type="synonym">Donax arundinaceus</name>
    <dbReference type="NCBI Taxonomy" id="35708"/>
    <lineage>
        <taxon>Eukaryota</taxon>
        <taxon>Viridiplantae</taxon>
        <taxon>Streptophyta</taxon>
        <taxon>Embryophyta</taxon>
        <taxon>Tracheophyta</taxon>
        <taxon>Spermatophyta</taxon>
        <taxon>Magnoliopsida</taxon>
        <taxon>Liliopsida</taxon>
        <taxon>Poales</taxon>
        <taxon>Poaceae</taxon>
        <taxon>PACMAD clade</taxon>
        <taxon>Arundinoideae</taxon>
        <taxon>Arundineae</taxon>
        <taxon>Arundo</taxon>
    </lineage>
</organism>
<accession>A0A0A9BJA1</accession>
<dbReference type="AlphaFoldDB" id="A0A0A9BJA1"/>
<proteinExistence type="predicted"/>
<protein>
    <submittedName>
        <fullName evidence="1">Uncharacterized protein</fullName>
    </submittedName>
</protein>
<name>A0A0A9BJA1_ARUDO</name>
<sequence>MKNGASHVQHNRCSFFYMLLAQAHQTQVSVHVRGSS</sequence>
<evidence type="ECO:0000313" key="1">
    <source>
        <dbReference type="EMBL" id="JAD61295.1"/>
    </source>
</evidence>
<reference evidence="1" key="1">
    <citation type="submission" date="2014-09" db="EMBL/GenBank/DDBJ databases">
        <authorList>
            <person name="Magalhaes I.L.F."/>
            <person name="Oliveira U."/>
            <person name="Santos F.R."/>
            <person name="Vidigal T.H.D.A."/>
            <person name="Brescovit A.D."/>
            <person name="Santos A.J."/>
        </authorList>
    </citation>
    <scope>NUCLEOTIDE SEQUENCE</scope>
    <source>
        <tissue evidence="1">Shoot tissue taken approximately 20 cm above the soil surface</tissue>
    </source>
</reference>